<reference evidence="2" key="1">
    <citation type="submission" date="2023-03" db="EMBL/GenBank/DDBJ databases">
        <title>Massive genome expansion in bonnet fungi (Mycena s.s.) driven by repeated elements and novel gene families across ecological guilds.</title>
        <authorList>
            <consortium name="Lawrence Berkeley National Laboratory"/>
            <person name="Harder C.B."/>
            <person name="Miyauchi S."/>
            <person name="Viragh M."/>
            <person name="Kuo A."/>
            <person name="Thoen E."/>
            <person name="Andreopoulos B."/>
            <person name="Lu D."/>
            <person name="Skrede I."/>
            <person name="Drula E."/>
            <person name="Henrissat B."/>
            <person name="Morin E."/>
            <person name="Kohler A."/>
            <person name="Barry K."/>
            <person name="LaButti K."/>
            <person name="Morin E."/>
            <person name="Salamov A."/>
            <person name="Lipzen A."/>
            <person name="Mereny Z."/>
            <person name="Hegedus B."/>
            <person name="Baldrian P."/>
            <person name="Stursova M."/>
            <person name="Weitz H."/>
            <person name="Taylor A."/>
            <person name="Grigoriev I.V."/>
            <person name="Nagy L.G."/>
            <person name="Martin F."/>
            <person name="Kauserud H."/>
        </authorList>
    </citation>
    <scope>NUCLEOTIDE SEQUENCE</scope>
    <source>
        <strain evidence="2">CBHHK182m</strain>
    </source>
</reference>
<proteinExistence type="predicted"/>
<dbReference type="Proteomes" id="UP001215598">
    <property type="component" value="Unassembled WGS sequence"/>
</dbReference>
<keyword evidence="3" id="KW-1185">Reference proteome</keyword>
<feature type="region of interest" description="Disordered" evidence="1">
    <location>
        <begin position="375"/>
        <end position="414"/>
    </location>
</feature>
<dbReference type="AlphaFoldDB" id="A0AAD7NAE1"/>
<organism evidence="2 3">
    <name type="scientific">Mycena metata</name>
    <dbReference type="NCBI Taxonomy" id="1033252"/>
    <lineage>
        <taxon>Eukaryota</taxon>
        <taxon>Fungi</taxon>
        <taxon>Dikarya</taxon>
        <taxon>Basidiomycota</taxon>
        <taxon>Agaricomycotina</taxon>
        <taxon>Agaricomycetes</taxon>
        <taxon>Agaricomycetidae</taxon>
        <taxon>Agaricales</taxon>
        <taxon>Marasmiineae</taxon>
        <taxon>Mycenaceae</taxon>
        <taxon>Mycena</taxon>
    </lineage>
</organism>
<evidence type="ECO:0000313" key="2">
    <source>
        <dbReference type="EMBL" id="KAJ7751416.1"/>
    </source>
</evidence>
<gene>
    <name evidence="2" type="ORF">B0H16DRAFT_1460318</name>
</gene>
<evidence type="ECO:0000313" key="3">
    <source>
        <dbReference type="Proteomes" id="UP001215598"/>
    </source>
</evidence>
<dbReference type="EMBL" id="JARKIB010000062">
    <property type="protein sequence ID" value="KAJ7751416.1"/>
    <property type="molecule type" value="Genomic_DNA"/>
</dbReference>
<comment type="caution">
    <text evidence="2">The sequence shown here is derived from an EMBL/GenBank/DDBJ whole genome shotgun (WGS) entry which is preliminary data.</text>
</comment>
<feature type="compositionally biased region" description="Basic and acidic residues" evidence="1">
    <location>
        <begin position="376"/>
        <end position="414"/>
    </location>
</feature>
<evidence type="ECO:0000256" key="1">
    <source>
        <dbReference type="SAM" id="MobiDB-lite"/>
    </source>
</evidence>
<accession>A0AAD7NAE1</accession>
<name>A0AAD7NAE1_9AGAR</name>
<protein>
    <submittedName>
        <fullName evidence="2">Uncharacterized protein</fullName>
    </submittedName>
</protein>
<sequence length="414" mass="46628">MGDDVDLLRPRTQLPLPRLQLKRCANELHDIYKLDSIEVLQNVEGLSKMIENRVNGWYEIVLVTEFQTERLRYFGALSNIRDGQSLEVGESSEAVKELDLLDRPAIGFPAIKNAQLSPGQWGRMDRHRAVQSDLPKRRSDLEDLKLIQRCSTEAKNLQVGSTVCQRWEYCASSSISEPYGLPMRVLTRNALLFARARAALKSAAERRAIDGWNHSSKFTSTDVHNEGVPIMMLCQEQHTRDKINSADFASRIRCSEVLLRGGSTQRSKDSLDFRGKTPNWSQDTAALSDVPLECIAFGEEAFEGIFYRSNIYPVAGKHPDGSGEMLLFRRRFESFILREVSGRNDEEKTFSTEAYGCTGESMSCTRVVLSGQAASRGHDNVIRPDRGNSRESQDRGLSKFEGIRTESSVHRDGC</sequence>